<feature type="transmembrane region" description="Helical" evidence="6">
    <location>
        <begin position="174"/>
        <end position="194"/>
    </location>
</feature>
<comment type="subcellular location">
    <subcellularLocation>
        <location evidence="1">Membrane</location>
        <topology evidence="1">Multi-pass membrane protein</topology>
    </subcellularLocation>
</comment>
<keyword evidence="9" id="KW-1185">Reference proteome</keyword>
<dbReference type="PROSITE" id="PS00216">
    <property type="entry name" value="SUGAR_TRANSPORT_1"/>
    <property type="match status" value="1"/>
</dbReference>
<keyword evidence="3 6" id="KW-1133">Transmembrane helix</keyword>
<evidence type="ECO:0000256" key="5">
    <source>
        <dbReference type="SAM" id="Coils"/>
    </source>
</evidence>
<accession>A0A482W0P2</accession>
<dbReference type="Pfam" id="PF00083">
    <property type="entry name" value="Sugar_tr"/>
    <property type="match status" value="2"/>
</dbReference>
<dbReference type="OrthoDB" id="6133115at2759"/>
<dbReference type="InterPro" id="IPR050549">
    <property type="entry name" value="MFS_Trehalose_Transporter"/>
</dbReference>
<evidence type="ECO:0000313" key="9">
    <source>
        <dbReference type="Proteomes" id="UP000292052"/>
    </source>
</evidence>
<feature type="transmembrane region" description="Helical" evidence="6">
    <location>
        <begin position="346"/>
        <end position="366"/>
    </location>
</feature>
<dbReference type="STRING" id="1661398.A0A482W0P2"/>
<dbReference type="PANTHER" id="PTHR48021:SF46">
    <property type="entry name" value="MAJOR FACILITATOR SUPERFAMILY (MFS) PROFILE DOMAIN-CONTAINING PROTEIN"/>
    <property type="match status" value="1"/>
</dbReference>
<dbReference type="Proteomes" id="UP000292052">
    <property type="component" value="Unassembled WGS sequence"/>
</dbReference>
<dbReference type="Gene3D" id="1.20.1250.20">
    <property type="entry name" value="MFS general substrate transporter like domains"/>
    <property type="match status" value="2"/>
</dbReference>
<feature type="domain" description="Major facilitator superfamily (MFS) profile" evidence="7">
    <location>
        <begin position="18"/>
        <end position="395"/>
    </location>
</feature>
<dbReference type="AlphaFoldDB" id="A0A482W0P2"/>
<dbReference type="InterPro" id="IPR036259">
    <property type="entry name" value="MFS_trans_sf"/>
</dbReference>
<feature type="transmembrane region" description="Helical" evidence="6">
    <location>
        <begin position="66"/>
        <end position="83"/>
    </location>
</feature>
<dbReference type="SUPFAM" id="SSF103473">
    <property type="entry name" value="MFS general substrate transporter"/>
    <property type="match status" value="1"/>
</dbReference>
<evidence type="ECO:0000259" key="7">
    <source>
        <dbReference type="PROSITE" id="PS50850"/>
    </source>
</evidence>
<feature type="transmembrane region" description="Helical" evidence="6">
    <location>
        <begin position="315"/>
        <end position="334"/>
    </location>
</feature>
<evidence type="ECO:0000256" key="6">
    <source>
        <dbReference type="SAM" id="Phobius"/>
    </source>
</evidence>
<gene>
    <name evidence="8" type="ORF">BDFB_009151</name>
</gene>
<protein>
    <submittedName>
        <fullName evidence="8">Sugar tr and/or MFS 1 domain containing protein</fullName>
    </submittedName>
</protein>
<comment type="caution">
    <text evidence="8">The sequence shown here is derived from an EMBL/GenBank/DDBJ whole genome shotgun (WGS) entry which is preliminary data.</text>
</comment>
<feature type="transmembrane region" description="Helical" evidence="6">
    <location>
        <begin position="116"/>
        <end position="137"/>
    </location>
</feature>
<feature type="transmembrane region" description="Helical" evidence="6">
    <location>
        <begin position="286"/>
        <end position="308"/>
    </location>
</feature>
<dbReference type="EMBL" id="QDEB01043264">
    <property type="protein sequence ID" value="RZC38443.1"/>
    <property type="molecule type" value="Genomic_DNA"/>
</dbReference>
<proteinExistence type="predicted"/>
<feature type="transmembrane region" description="Helical" evidence="6">
    <location>
        <begin position="149"/>
        <end position="168"/>
    </location>
</feature>
<evidence type="ECO:0000313" key="8">
    <source>
        <dbReference type="EMBL" id="RZC38443.1"/>
    </source>
</evidence>
<dbReference type="InterPro" id="IPR020846">
    <property type="entry name" value="MFS_dom"/>
</dbReference>
<keyword evidence="4 6" id="KW-0472">Membrane</keyword>
<reference evidence="8 9" key="1">
    <citation type="submission" date="2017-03" db="EMBL/GenBank/DDBJ databases">
        <title>Genome of the blue death feigning beetle - Asbolus verrucosus.</title>
        <authorList>
            <person name="Rider S.D."/>
        </authorList>
    </citation>
    <scope>NUCLEOTIDE SEQUENCE [LARGE SCALE GENOMIC DNA]</scope>
    <source>
        <strain evidence="8">Butters</strain>
        <tissue evidence="8">Head and leg muscle</tissue>
    </source>
</reference>
<dbReference type="GO" id="GO:0022857">
    <property type="term" value="F:transmembrane transporter activity"/>
    <property type="evidence" value="ECO:0007669"/>
    <property type="project" value="InterPro"/>
</dbReference>
<sequence length="395" mass="43526">MQKNSVTHMSYMFTGTLPQIVAAITGTVSAISDGMHYGWTAPIIPILQSKNSPIKISKSDENWLETTYLIGGIAGLPITIFLVDRIGRKNSTIAASCTSLLSWILIALAPNVAYLYVARFLSGLAGDVAFVATPMYIAEIADQKIRGLLASLIYLMMLAGILLIYSIAPFTPFYVPSVVGGLLLIGQLASFPFMPKSPYYLLMKKKDDAARKCLNKLRTTENNKQELEAMSRAVERQKKEKGRPRDLLIVNSNRKAIIVMTVLNGAQHFCGISVITVSWIPVTCVMIYATVFKIGLGIVPIVISAELFPNKVKAMGMTVADAMYLIFGLLSIELYKNLSDSYGYHVPFYIFAVLSFMTTVFCVLVVPETKGKTLEEIQFLLKGQSENTRNDDSII</sequence>
<organism evidence="8 9">
    <name type="scientific">Asbolus verrucosus</name>
    <name type="common">Desert ironclad beetle</name>
    <dbReference type="NCBI Taxonomy" id="1661398"/>
    <lineage>
        <taxon>Eukaryota</taxon>
        <taxon>Metazoa</taxon>
        <taxon>Ecdysozoa</taxon>
        <taxon>Arthropoda</taxon>
        <taxon>Hexapoda</taxon>
        <taxon>Insecta</taxon>
        <taxon>Pterygota</taxon>
        <taxon>Neoptera</taxon>
        <taxon>Endopterygota</taxon>
        <taxon>Coleoptera</taxon>
        <taxon>Polyphaga</taxon>
        <taxon>Cucujiformia</taxon>
        <taxon>Tenebrionidae</taxon>
        <taxon>Pimeliinae</taxon>
        <taxon>Asbolus</taxon>
    </lineage>
</organism>
<name>A0A482W0P2_ASBVE</name>
<evidence type="ECO:0000256" key="3">
    <source>
        <dbReference type="ARBA" id="ARBA00022989"/>
    </source>
</evidence>
<feature type="coiled-coil region" evidence="5">
    <location>
        <begin position="210"/>
        <end position="240"/>
    </location>
</feature>
<feature type="transmembrane region" description="Helical" evidence="6">
    <location>
        <begin position="257"/>
        <end position="280"/>
    </location>
</feature>
<evidence type="ECO:0000256" key="1">
    <source>
        <dbReference type="ARBA" id="ARBA00004141"/>
    </source>
</evidence>
<keyword evidence="2 6" id="KW-0812">Transmembrane</keyword>
<evidence type="ECO:0000256" key="4">
    <source>
        <dbReference type="ARBA" id="ARBA00023136"/>
    </source>
</evidence>
<keyword evidence="5" id="KW-0175">Coiled coil</keyword>
<dbReference type="PANTHER" id="PTHR48021">
    <property type="match status" value="1"/>
</dbReference>
<dbReference type="PROSITE" id="PS50850">
    <property type="entry name" value="MFS"/>
    <property type="match status" value="1"/>
</dbReference>
<evidence type="ECO:0000256" key="2">
    <source>
        <dbReference type="ARBA" id="ARBA00022692"/>
    </source>
</evidence>
<dbReference type="GO" id="GO:0016020">
    <property type="term" value="C:membrane"/>
    <property type="evidence" value="ECO:0007669"/>
    <property type="project" value="UniProtKB-SubCell"/>
</dbReference>
<feature type="transmembrane region" description="Helical" evidence="6">
    <location>
        <begin position="90"/>
        <end position="110"/>
    </location>
</feature>
<dbReference type="InterPro" id="IPR005828">
    <property type="entry name" value="MFS_sugar_transport-like"/>
</dbReference>
<dbReference type="InterPro" id="IPR005829">
    <property type="entry name" value="Sugar_transporter_CS"/>
</dbReference>